<proteinExistence type="inferred from homology"/>
<dbReference type="Proteomes" id="UP000053584">
    <property type="component" value="Unassembled WGS sequence"/>
</dbReference>
<evidence type="ECO:0000313" key="5">
    <source>
        <dbReference type="Proteomes" id="UP000053584"/>
    </source>
</evidence>
<dbReference type="EMBL" id="KL206668">
    <property type="protein sequence ID" value="KFV84785.1"/>
    <property type="molecule type" value="Genomic_DNA"/>
</dbReference>
<comment type="subunit">
    <text evidence="3">The avian keratins (F-ker, S-ker, C-ker and B-ker) are a complex mixture of very similar polypeptides.</text>
</comment>
<protein>
    <recommendedName>
        <fullName evidence="3">Keratin</fullName>
    </recommendedName>
</protein>
<evidence type="ECO:0000256" key="1">
    <source>
        <dbReference type="ARBA" id="ARBA00008702"/>
    </source>
</evidence>
<name>A0A093HYZ7_STRCA</name>
<organism evidence="4 5">
    <name type="scientific">Struthio camelus australis</name>
    <dbReference type="NCBI Taxonomy" id="441894"/>
    <lineage>
        <taxon>Eukaryota</taxon>
        <taxon>Metazoa</taxon>
        <taxon>Chordata</taxon>
        <taxon>Craniata</taxon>
        <taxon>Vertebrata</taxon>
        <taxon>Euteleostomi</taxon>
        <taxon>Archelosauria</taxon>
        <taxon>Archosauria</taxon>
        <taxon>Dinosauria</taxon>
        <taxon>Saurischia</taxon>
        <taxon>Theropoda</taxon>
        <taxon>Coelurosauria</taxon>
        <taxon>Aves</taxon>
        <taxon>Palaeognathae</taxon>
        <taxon>Struthioniformes</taxon>
        <taxon>Struthionidae</taxon>
        <taxon>Struthio</taxon>
    </lineage>
</organism>
<reference evidence="4 5" key="1">
    <citation type="submission" date="2014-04" db="EMBL/GenBank/DDBJ databases">
        <title>Genome evolution of avian class.</title>
        <authorList>
            <person name="Zhang G."/>
            <person name="Li C."/>
        </authorList>
    </citation>
    <scope>NUCLEOTIDE SEQUENCE [LARGE SCALE GENOMIC DNA]</scope>
    <source>
        <strain evidence="4">BGI_N308</strain>
    </source>
</reference>
<dbReference type="GO" id="GO:0005200">
    <property type="term" value="F:structural constituent of cytoskeleton"/>
    <property type="evidence" value="ECO:0007669"/>
    <property type="project" value="InterPro"/>
</dbReference>
<keyword evidence="5" id="KW-1185">Reference proteome</keyword>
<dbReference type="PANTHER" id="PTHR31203">
    <property type="entry name" value="BETA-KERATIN-RELATED PROTEIN-RELATED"/>
    <property type="match status" value="1"/>
</dbReference>
<dbReference type="GO" id="GO:0005882">
    <property type="term" value="C:intermediate filament"/>
    <property type="evidence" value="ECO:0007669"/>
    <property type="project" value="UniProtKB-KW"/>
</dbReference>
<comment type="similarity">
    <text evidence="1 3">Belongs to the avian keratin family.</text>
</comment>
<dbReference type="InterPro" id="IPR003461">
    <property type="entry name" value="Keratin"/>
</dbReference>
<evidence type="ECO:0000256" key="2">
    <source>
        <dbReference type="ARBA" id="ARBA00022744"/>
    </source>
</evidence>
<dbReference type="PANTHER" id="PTHR31203:SF1">
    <property type="entry name" value="BETA-KERATIN-RELATED PROTEIN-RELATED"/>
    <property type="match status" value="1"/>
</dbReference>
<dbReference type="AlphaFoldDB" id="A0A093HYZ7"/>
<gene>
    <name evidence="4" type="ORF">N308_14463</name>
</gene>
<accession>A0A093HYZ7</accession>
<dbReference type="Pfam" id="PF02422">
    <property type="entry name" value="Keratin"/>
    <property type="match status" value="1"/>
</dbReference>
<sequence length="81" mass="7938">MACYSPCLPATCGPAPLANCCNEPCIVRRTDSSVAIQPSLVLVTLLGPILSSFLQSTAVGSTASVAVGSSLSAGSVPIASG</sequence>
<feature type="non-terminal residue" evidence="4">
    <location>
        <position position="81"/>
    </location>
</feature>
<evidence type="ECO:0000256" key="3">
    <source>
        <dbReference type="RuleBase" id="RU364002"/>
    </source>
</evidence>
<evidence type="ECO:0000313" key="4">
    <source>
        <dbReference type="EMBL" id="KFV84785.1"/>
    </source>
</evidence>
<keyword evidence="2 3" id="KW-0416">Keratin</keyword>